<name>G7KL65_MEDTR</name>
<reference evidence="2 4" key="2">
    <citation type="journal article" date="2014" name="BMC Genomics">
        <title>An improved genome release (version Mt4.0) for the model legume Medicago truncatula.</title>
        <authorList>
            <person name="Tang H."/>
            <person name="Krishnakumar V."/>
            <person name="Bidwell S."/>
            <person name="Rosen B."/>
            <person name="Chan A."/>
            <person name="Zhou S."/>
            <person name="Gentzbittel L."/>
            <person name="Childs K.L."/>
            <person name="Yandell M."/>
            <person name="Gundlach H."/>
            <person name="Mayer K.F."/>
            <person name="Schwartz D.C."/>
            <person name="Town C.D."/>
        </authorList>
    </citation>
    <scope>GENOME REANNOTATION</scope>
    <source>
        <strain evidence="3 4">cv. Jemalong A17</strain>
    </source>
</reference>
<evidence type="ECO:0000313" key="2">
    <source>
        <dbReference type="EMBL" id="AES76454.2"/>
    </source>
</evidence>
<dbReference type="EnsemblPlants" id="AES76454">
    <property type="protein sequence ID" value="AES76454"/>
    <property type="gene ID" value="MTR_6g078980"/>
</dbReference>
<reference evidence="2 4" key="1">
    <citation type="journal article" date="2011" name="Nature">
        <title>The Medicago genome provides insight into the evolution of rhizobial symbioses.</title>
        <authorList>
            <person name="Young N.D."/>
            <person name="Debelle F."/>
            <person name="Oldroyd G.E."/>
            <person name="Geurts R."/>
            <person name="Cannon S.B."/>
            <person name="Udvardi M.K."/>
            <person name="Benedito V.A."/>
            <person name="Mayer K.F."/>
            <person name="Gouzy J."/>
            <person name="Schoof H."/>
            <person name="Van de Peer Y."/>
            <person name="Proost S."/>
            <person name="Cook D.R."/>
            <person name="Meyers B.C."/>
            <person name="Spannagl M."/>
            <person name="Cheung F."/>
            <person name="De Mita S."/>
            <person name="Krishnakumar V."/>
            <person name="Gundlach H."/>
            <person name="Zhou S."/>
            <person name="Mudge J."/>
            <person name="Bharti A.K."/>
            <person name="Murray J.D."/>
            <person name="Naoumkina M.A."/>
            <person name="Rosen B."/>
            <person name="Silverstein K.A."/>
            <person name="Tang H."/>
            <person name="Rombauts S."/>
            <person name="Zhao P.X."/>
            <person name="Zhou P."/>
            <person name="Barbe V."/>
            <person name="Bardou P."/>
            <person name="Bechner M."/>
            <person name="Bellec A."/>
            <person name="Berger A."/>
            <person name="Berges H."/>
            <person name="Bidwell S."/>
            <person name="Bisseling T."/>
            <person name="Choisne N."/>
            <person name="Couloux A."/>
            <person name="Denny R."/>
            <person name="Deshpande S."/>
            <person name="Dai X."/>
            <person name="Doyle J.J."/>
            <person name="Dudez A.M."/>
            <person name="Farmer A.D."/>
            <person name="Fouteau S."/>
            <person name="Franken C."/>
            <person name="Gibelin C."/>
            <person name="Gish J."/>
            <person name="Goldstein S."/>
            <person name="Gonzalez A.J."/>
            <person name="Green P.J."/>
            <person name="Hallab A."/>
            <person name="Hartog M."/>
            <person name="Hua A."/>
            <person name="Humphray S.J."/>
            <person name="Jeong D.H."/>
            <person name="Jing Y."/>
            <person name="Jocker A."/>
            <person name="Kenton S.M."/>
            <person name="Kim D.J."/>
            <person name="Klee K."/>
            <person name="Lai H."/>
            <person name="Lang C."/>
            <person name="Lin S."/>
            <person name="Macmil S.L."/>
            <person name="Magdelenat G."/>
            <person name="Matthews L."/>
            <person name="McCorrison J."/>
            <person name="Monaghan E.L."/>
            <person name="Mun J.H."/>
            <person name="Najar F.Z."/>
            <person name="Nicholson C."/>
            <person name="Noirot C."/>
            <person name="O'Bleness M."/>
            <person name="Paule C.R."/>
            <person name="Poulain J."/>
            <person name="Prion F."/>
            <person name="Qin B."/>
            <person name="Qu C."/>
            <person name="Retzel E.F."/>
            <person name="Riddle C."/>
            <person name="Sallet E."/>
            <person name="Samain S."/>
            <person name="Samson N."/>
            <person name="Sanders I."/>
            <person name="Saurat O."/>
            <person name="Scarpelli C."/>
            <person name="Schiex T."/>
            <person name="Segurens B."/>
            <person name="Severin A.J."/>
            <person name="Sherrier D.J."/>
            <person name="Shi R."/>
            <person name="Sims S."/>
            <person name="Singer S.R."/>
            <person name="Sinharoy S."/>
            <person name="Sterck L."/>
            <person name="Viollet A."/>
            <person name="Wang B.B."/>
            <person name="Wang K."/>
            <person name="Wang M."/>
            <person name="Wang X."/>
            <person name="Warfsmann J."/>
            <person name="Weissenbach J."/>
            <person name="White D.D."/>
            <person name="White J.D."/>
            <person name="Wiley G.B."/>
            <person name="Wincker P."/>
            <person name="Xing Y."/>
            <person name="Yang L."/>
            <person name="Yao Z."/>
            <person name="Ying F."/>
            <person name="Zhai J."/>
            <person name="Zhou L."/>
            <person name="Zuber A."/>
            <person name="Denarie J."/>
            <person name="Dixon R.A."/>
            <person name="May G.D."/>
            <person name="Schwartz D.C."/>
            <person name="Rogers J."/>
            <person name="Quetier F."/>
            <person name="Town C.D."/>
            <person name="Roe B.A."/>
        </authorList>
    </citation>
    <scope>NUCLEOTIDE SEQUENCE [LARGE SCALE GENOMIC DNA]</scope>
    <source>
        <strain evidence="2">A17</strain>
        <strain evidence="3 4">cv. Jemalong A17</strain>
    </source>
</reference>
<keyword evidence="1" id="KW-0611">Plant defense</keyword>
<dbReference type="PANTHER" id="PTHR36766:SF73">
    <property type="entry name" value="NB-ARC DOMAIN-CONTAINING PROTEIN"/>
    <property type="match status" value="1"/>
</dbReference>
<accession>G7KL65</accession>
<dbReference type="SUPFAM" id="SSF52058">
    <property type="entry name" value="L domain-like"/>
    <property type="match status" value="1"/>
</dbReference>
<reference evidence="3" key="3">
    <citation type="submission" date="2015-04" db="UniProtKB">
        <authorList>
            <consortium name="EnsemblPlants"/>
        </authorList>
    </citation>
    <scope>IDENTIFICATION</scope>
    <source>
        <strain evidence="3">cv. Jemalong A17</strain>
    </source>
</reference>
<evidence type="ECO:0000256" key="1">
    <source>
        <dbReference type="ARBA" id="ARBA00022821"/>
    </source>
</evidence>
<organism evidence="2 4">
    <name type="scientific">Medicago truncatula</name>
    <name type="common">Barrel medic</name>
    <name type="synonym">Medicago tribuloides</name>
    <dbReference type="NCBI Taxonomy" id="3880"/>
    <lineage>
        <taxon>Eukaryota</taxon>
        <taxon>Viridiplantae</taxon>
        <taxon>Streptophyta</taxon>
        <taxon>Embryophyta</taxon>
        <taxon>Tracheophyta</taxon>
        <taxon>Spermatophyta</taxon>
        <taxon>Magnoliopsida</taxon>
        <taxon>eudicotyledons</taxon>
        <taxon>Gunneridae</taxon>
        <taxon>Pentapetalae</taxon>
        <taxon>rosids</taxon>
        <taxon>fabids</taxon>
        <taxon>Fabales</taxon>
        <taxon>Fabaceae</taxon>
        <taxon>Papilionoideae</taxon>
        <taxon>50 kb inversion clade</taxon>
        <taxon>NPAAA clade</taxon>
        <taxon>Hologalegina</taxon>
        <taxon>IRL clade</taxon>
        <taxon>Trifolieae</taxon>
        <taxon>Medicago</taxon>
    </lineage>
</organism>
<dbReference type="InterPro" id="IPR032675">
    <property type="entry name" value="LRR_dom_sf"/>
</dbReference>
<dbReference type="HOGENOM" id="CLU_971015_0_0_1"/>
<evidence type="ECO:0000313" key="4">
    <source>
        <dbReference type="Proteomes" id="UP000002051"/>
    </source>
</evidence>
<keyword evidence="4" id="KW-1185">Reference proteome</keyword>
<dbReference type="AlphaFoldDB" id="G7KL65"/>
<protein>
    <submittedName>
        <fullName evidence="2">Resistance domain protein</fullName>
    </submittedName>
</protein>
<dbReference type="PANTHER" id="PTHR36766">
    <property type="entry name" value="PLANT BROAD-SPECTRUM MILDEW RESISTANCE PROTEIN RPW8"/>
    <property type="match status" value="1"/>
</dbReference>
<proteinExistence type="predicted"/>
<sequence length="287" mass="32927">MLINSCRNLRSIPPLKLDLLETFDLSYCHSLENFPIVMDGFLGKLKTLNVNSCDNLRSVPPLKLDSLETFDLTHCHSLESFPIVVDGFLGKLKTLLVEGCHNLRSIPPLKLDLLETLNLSCCYNLKSFSLVVGNSSDSSMLMLSAVNCMSLTSSCKSRLLNQELHKAGNTWFCLPRVPKIPEWFNHIYEAGLSISFWFRNKFPDIARVVSPFTWDDSHYRAVRFIINGDTFFYTDDTKPQPNKYIYKALLENKWNHAEVDFGFPFQNSGIHVLKEKSNMKDIQFTRE</sequence>
<gene>
    <name evidence="2" type="ordered locus">MTR_6g078980</name>
</gene>
<dbReference type="Gene3D" id="3.80.10.10">
    <property type="entry name" value="Ribonuclease Inhibitor"/>
    <property type="match status" value="1"/>
</dbReference>
<dbReference type="Proteomes" id="UP000002051">
    <property type="component" value="Chromosome 6"/>
</dbReference>
<accession>A0A0C3VYK6</accession>
<dbReference type="GO" id="GO:0006952">
    <property type="term" value="P:defense response"/>
    <property type="evidence" value="ECO:0007669"/>
    <property type="project" value="UniProtKB-KW"/>
</dbReference>
<dbReference type="EMBL" id="CM001222">
    <property type="protein sequence ID" value="AES76454.2"/>
    <property type="molecule type" value="Genomic_DNA"/>
</dbReference>
<evidence type="ECO:0000313" key="3">
    <source>
        <dbReference type="EnsemblPlants" id="AES76454"/>
    </source>
</evidence>